<keyword evidence="12" id="KW-1185">Reference proteome</keyword>
<dbReference type="InterPro" id="IPR002687">
    <property type="entry name" value="Nop_dom"/>
</dbReference>
<dbReference type="Pfam" id="PF09785">
    <property type="entry name" value="Prp31_C"/>
    <property type="match status" value="1"/>
</dbReference>
<evidence type="ECO:0000313" key="12">
    <source>
        <dbReference type="Proteomes" id="UP001300502"/>
    </source>
</evidence>
<evidence type="ECO:0000256" key="2">
    <source>
        <dbReference type="ARBA" id="ARBA00005572"/>
    </source>
</evidence>
<evidence type="ECO:0000256" key="8">
    <source>
        <dbReference type="ARBA" id="ARBA00023274"/>
    </source>
</evidence>
<dbReference type="GO" id="GO:0005687">
    <property type="term" value="C:U4 snRNP"/>
    <property type="evidence" value="ECO:0007669"/>
    <property type="project" value="TreeGrafter"/>
</dbReference>
<dbReference type="Gene3D" id="1.10.246.90">
    <property type="entry name" value="Nop domain"/>
    <property type="match status" value="1"/>
</dbReference>
<dbReference type="GO" id="GO:0003723">
    <property type="term" value="F:RNA binding"/>
    <property type="evidence" value="ECO:0007669"/>
    <property type="project" value="UniProtKB-KW"/>
</dbReference>
<dbReference type="SMART" id="SM00931">
    <property type="entry name" value="NOSIC"/>
    <property type="match status" value="1"/>
</dbReference>
<dbReference type="PANTHER" id="PTHR13904:SF0">
    <property type="entry name" value="U4_U6 SMALL NUCLEAR RIBONUCLEOPROTEIN PRP31"/>
    <property type="match status" value="1"/>
</dbReference>
<evidence type="ECO:0000256" key="9">
    <source>
        <dbReference type="SAM" id="MobiDB-lite"/>
    </source>
</evidence>
<dbReference type="InterPro" id="IPR036070">
    <property type="entry name" value="Nop_dom_sf"/>
</dbReference>
<dbReference type="FunFam" id="1.10.246.90:FF:000002">
    <property type="entry name" value="U4/U6 small nuclear ribonucleoprotein Prp31"/>
    <property type="match status" value="1"/>
</dbReference>
<feature type="region of interest" description="Disordered" evidence="9">
    <location>
        <begin position="299"/>
        <end position="335"/>
    </location>
</feature>
<dbReference type="Pfam" id="PF01798">
    <property type="entry name" value="Nop"/>
    <property type="match status" value="1"/>
</dbReference>
<evidence type="ECO:0000256" key="3">
    <source>
        <dbReference type="ARBA" id="ARBA00022664"/>
    </source>
</evidence>
<dbReference type="InterPro" id="IPR042239">
    <property type="entry name" value="Nop_C"/>
</dbReference>
<organism evidence="11 12">
    <name type="scientific">Galdieria yellowstonensis</name>
    <dbReference type="NCBI Taxonomy" id="3028027"/>
    <lineage>
        <taxon>Eukaryota</taxon>
        <taxon>Rhodophyta</taxon>
        <taxon>Bangiophyceae</taxon>
        <taxon>Galdieriales</taxon>
        <taxon>Galdieriaceae</taxon>
        <taxon>Galdieria</taxon>
    </lineage>
</organism>
<keyword evidence="7" id="KW-0539">Nucleus</keyword>
<evidence type="ECO:0000256" key="7">
    <source>
        <dbReference type="ARBA" id="ARBA00023242"/>
    </source>
</evidence>
<dbReference type="GO" id="GO:0000244">
    <property type="term" value="P:spliceosomal tri-snRNP complex assembly"/>
    <property type="evidence" value="ECO:0007669"/>
    <property type="project" value="InterPro"/>
</dbReference>
<dbReference type="GO" id="GO:0071011">
    <property type="term" value="C:precatalytic spliceosome"/>
    <property type="evidence" value="ECO:0007669"/>
    <property type="project" value="TreeGrafter"/>
</dbReference>
<dbReference type="EMBL" id="JANCYU010000059">
    <property type="protein sequence ID" value="KAK4528036.1"/>
    <property type="molecule type" value="Genomic_DNA"/>
</dbReference>
<feature type="compositionally biased region" description="Basic residues" evidence="9">
    <location>
        <begin position="324"/>
        <end position="334"/>
    </location>
</feature>
<reference evidence="11 12" key="1">
    <citation type="submission" date="2022-07" db="EMBL/GenBank/DDBJ databases">
        <title>Genome-wide signatures of adaptation to extreme environments.</title>
        <authorList>
            <person name="Cho C.H."/>
            <person name="Yoon H.S."/>
        </authorList>
    </citation>
    <scope>NUCLEOTIDE SEQUENCE [LARGE SCALE GENOMIC DNA]</scope>
    <source>
        <strain evidence="11 12">108.79 E11</strain>
    </source>
</reference>
<proteinExistence type="inferred from homology"/>
<evidence type="ECO:0000259" key="10">
    <source>
        <dbReference type="PROSITE" id="PS51358"/>
    </source>
</evidence>
<dbReference type="Gene3D" id="1.10.287.4070">
    <property type="match status" value="1"/>
</dbReference>
<gene>
    <name evidence="11" type="ORF">GAYE_SCF48G5970</name>
</gene>
<name>A0AAV9ILT9_9RHOD</name>
<keyword evidence="4" id="KW-0747">Spliceosome</keyword>
<evidence type="ECO:0000313" key="11">
    <source>
        <dbReference type="EMBL" id="KAK4528036.1"/>
    </source>
</evidence>
<feature type="domain" description="Nop" evidence="10">
    <location>
        <begin position="188"/>
        <end position="306"/>
    </location>
</feature>
<feature type="region of interest" description="Disordered" evidence="9">
    <location>
        <begin position="13"/>
        <end position="38"/>
    </location>
</feature>
<keyword evidence="5" id="KW-0694">RNA-binding</keyword>
<dbReference type="PROSITE" id="PS51358">
    <property type="entry name" value="NOP"/>
    <property type="match status" value="1"/>
</dbReference>
<evidence type="ECO:0000256" key="5">
    <source>
        <dbReference type="ARBA" id="ARBA00022884"/>
    </source>
</evidence>
<keyword evidence="8" id="KW-0687">Ribonucleoprotein</keyword>
<dbReference type="InterPro" id="IPR027105">
    <property type="entry name" value="Prp31"/>
</dbReference>
<dbReference type="PANTHER" id="PTHR13904">
    <property type="entry name" value="PRE-MRNA SPLICING FACTOR PRP31"/>
    <property type="match status" value="1"/>
</dbReference>
<dbReference type="Proteomes" id="UP001300502">
    <property type="component" value="Unassembled WGS sequence"/>
</dbReference>
<evidence type="ECO:0000256" key="1">
    <source>
        <dbReference type="ARBA" id="ARBA00004123"/>
    </source>
</evidence>
<sequence>MSTLAEQFVEDFEDDTGKFESLDNLENADEEPTSQRLQGSRDFREVLDLVSEAEQSSEQVGPKEYELVNLCMNYLSFVKEEIASLGKKLKKAYGKRFPELETLVSDPVDYAKAVMVIKNDTDISRKDLNGVLPQATVITVAVTLASTMGETLSEEELEGVIELCKEIFYLDQVQKKLVDFVESRMSILAPNVTALVGSSIAAQLIGLAGGVDNLARIPSCNIQTLGSNKGDALGFSTRFSSPHEGYIFRHPEIQSLPYALRKKANRLVSAKVSLAARVDSAKQSRDGKIGRQLKEEVRQKFEKWQEPPPAKTAKPLPVPDEKPKKRRGGRRLRKQKELYAVTELRKQQNRLAFGKPEETYGNDIETGFGMIGTGSLHLQSTKTDSVSKAAKRKLEKLRSKEPPLGKKLMSGFQTSLSFASGEGMQLGTVTPAPGGVGVGSLSNQSGTQSTYFSSATPFFGLKK</sequence>
<evidence type="ECO:0000256" key="4">
    <source>
        <dbReference type="ARBA" id="ARBA00022728"/>
    </source>
</evidence>
<dbReference type="InterPro" id="IPR019175">
    <property type="entry name" value="Prp31_C"/>
</dbReference>
<keyword evidence="6" id="KW-0508">mRNA splicing</keyword>
<accession>A0AAV9ILT9</accession>
<dbReference type="InterPro" id="IPR012976">
    <property type="entry name" value="NOSIC"/>
</dbReference>
<comment type="subcellular location">
    <subcellularLocation>
        <location evidence="1">Nucleus</location>
    </subcellularLocation>
</comment>
<dbReference type="GO" id="GO:0046540">
    <property type="term" value="C:U4/U6 x U5 tri-snRNP complex"/>
    <property type="evidence" value="ECO:0007669"/>
    <property type="project" value="InterPro"/>
</dbReference>
<dbReference type="AlphaFoldDB" id="A0AAV9ILT9"/>
<keyword evidence="3" id="KW-0507">mRNA processing</keyword>
<comment type="similarity">
    <text evidence="2">Belongs to the PRP31 family.</text>
</comment>
<evidence type="ECO:0000256" key="6">
    <source>
        <dbReference type="ARBA" id="ARBA00023187"/>
    </source>
</evidence>
<dbReference type="SUPFAM" id="SSF89124">
    <property type="entry name" value="Nop domain"/>
    <property type="match status" value="1"/>
</dbReference>
<comment type="caution">
    <text evidence="11">The sequence shown here is derived from an EMBL/GenBank/DDBJ whole genome shotgun (WGS) entry which is preliminary data.</text>
</comment>
<protein>
    <recommendedName>
        <fullName evidence="10">Nop domain-containing protein</fullName>
    </recommendedName>
</protein>